<gene>
    <name evidence="1" type="ORF">LCGC14_0308140</name>
</gene>
<evidence type="ECO:0008006" key="2">
    <source>
        <dbReference type="Google" id="ProtNLM"/>
    </source>
</evidence>
<accession>A0A0F9WUG9</accession>
<organism evidence="1">
    <name type="scientific">marine sediment metagenome</name>
    <dbReference type="NCBI Taxonomy" id="412755"/>
    <lineage>
        <taxon>unclassified sequences</taxon>
        <taxon>metagenomes</taxon>
        <taxon>ecological metagenomes</taxon>
    </lineage>
</organism>
<dbReference type="EMBL" id="LAZR01000199">
    <property type="protein sequence ID" value="KKN82518.1"/>
    <property type="molecule type" value="Genomic_DNA"/>
</dbReference>
<comment type="caution">
    <text evidence="1">The sequence shown here is derived from an EMBL/GenBank/DDBJ whole genome shotgun (WGS) entry which is preliminary data.</text>
</comment>
<evidence type="ECO:0000313" key="1">
    <source>
        <dbReference type="EMBL" id="KKN82518.1"/>
    </source>
</evidence>
<sequence length="212" mass="24555">MDFRKMVKKYAEAPLSRHLILELLHDYQRPNDKISELLKGKALISLRRGLYLTGPKLGLPTPEPFLIANHLRGPSYVSLESALSYWNMIPERAYEISSVTIKTSKVYKTPVGRYSYRQLKTPYYSYGIKSIEYSPKQTLLVASPEKALCDKVVLTSNIYLRSIKQTREFLLEDLRIDREVLKTLDTKVMEQWIKNAPKKSSLKMLINTLIEL</sequence>
<proteinExistence type="predicted"/>
<protein>
    <recommendedName>
        <fullName evidence="2">AbiEi antitoxin C-terminal domain-containing protein</fullName>
    </recommendedName>
</protein>
<dbReference type="AlphaFoldDB" id="A0A0F9WUG9"/>
<name>A0A0F9WUG9_9ZZZZ</name>
<reference evidence="1" key="1">
    <citation type="journal article" date="2015" name="Nature">
        <title>Complex archaea that bridge the gap between prokaryotes and eukaryotes.</title>
        <authorList>
            <person name="Spang A."/>
            <person name="Saw J.H."/>
            <person name="Jorgensen S.L."/>
            <person name="Zaremba-Niedzwiedzka K."/>
            <person name="Martijn J."/>
            <person name="Lind A.E."/>
            <person name="van Eijk R."/>
            <person name="Schleper C."/>
            <person name="Guy L."/>
            <person name="Ettema T.J."/>
        </authorList>
    </citation>
    <scope>NUCLEOTIDE SEQUENCE</scope>
</reference>